<name>A0AAW2YQB0_9EUKA</name>
<reference evidence="1 2" key="1">
    <citation type="submission" date="2024-03" db="EMBL/GenBank/DDBJ databases">
        <title>The Acrasis kona genome and developmental transcriptomes reveal deep origins of eukaryotic multicellular pathways.</title>
        <authorList>
            <person name="Sheikh S."/>
            <person name="Fu C.-J."/>
            <person name="Brown M.W."/>
            <person name="Baldauf S.L."/>
        </authorList>
    </citation>
    <scope>NUCLEOTIDE SEQUENCE [LARGE SCALE GENOMIC DNA]</scope>
    <source>
        <strain evidence="1 2">ATCC MYA-3509</strain>
    </source>
</reference>
<organism evidence="1 2">
    <name type="scientific">Acrasis kona</name>
    <dbReference type="NCBI Taxonomy" id="1008807"/>
    <lineage>
        <taxon>Eukaryota</taxon>
        <taxon>Discoba</taxon>
        <taxon>Heterolobosea</taxon>
        <taxon>Tetramitia</taxon>
        <taxon>Eutetramitia</taxon>
        <taxon>Acrasidae</taxon>
        <taxon>Acrasis</taxon>
    </lineage>
</organism>
<evidence type="ECO:0000313" key="1">
    <source>
        <dbReference type="EMBL" id="KAL0479568.1"/>
    </source>
</evidence>
<dbReference type="EMBL" id="JAOPGA020000576">
    <property type="protein sequence ID" value="KAL0479568.1"/>
    <property type="molecule type" value="Genomic_DNA"/>
</dbReference>
<keyword evidence="2" id="KW-1185">Reference proteome</keyword>
<comment type="caution">
    <text evidence="1">The sequence shown here is derived from an EMBL/GenBank/DDBJ whole genome shotgun (WGS) entry which is preliminary data.</text>
</comment>
<proteinExistence type="predicted"/>
<protein>
    <submittedName>
        <fullName evidence="1">Uncharacterized protein</fullName>
    </submittedName>
</protein>
<evidence type="ECO:0000313" key="2">
    <source>
        <dbReference type="Proteomes" id="UP001431209"/>
    </source>
</evidence>
<gene>
    <name evidence="1" type="ORF">AKO1_007745</name>
</gene>
<accession>A0AAW2YQB0</accession>
<dbReference type="Proteomes" id="UP001431209">
    <property type="component" value="Unassembled WGS sequence"/>
</dbReference>
<sequence>MWMSRPSRLCVNALRRYASTMTATSRVSNIPIIQGTSNDSFIQKLSEPLTGDTHQDFNRWMDQPLKDRLFIGKFMGYTSVQTSLECGTQKMIGNGYLCQRGNSKNALYFSFHTRFKETNDGSREILYLEFEISPHKTYDKGRATLVKHEYGHTRFNWVESSRVLNMLEWDCKKHVFMRILLLVSGCSGSKNDYSSMMDFMS</sequence>
<dbReference type="AlphaFoldDB" id="A0AAW2YQB0"/>